<keyword evidence="3" id="KW-1185">Reference proteome</keyword>
<sequence length="62" mass="6754">MLEYSSVHHGCGIYEQSIAAGTVDSLPPMKSLNKNNIQQAQAPMAHSNSTTIQHRKLSSSAW</sequence>
<protein>
    <submittedName>
        <fullName evidence="2">Uncharacterized protein</fullName>
    </submittedName>
</protein>
<dbReference type="Proteomes" id="UP000799539">
    <property type="component" value="Unassembled WGS sequence"/>
</dbReference>
<name>A0A6A6F585_9PEZI</name>
<accession>A0A6A6F585</accession>
<organism evidence="2 3">
    <name type="scientific">Cercospora zeae-maydis SCOH1-5</name>
    <dbReference type="NCBI Taxonomy" id="717836"/>
    <lineage>
        <taxon>Eukaryota</taxon>
        <taxon>Fungi</taxon>
        <taxon>Dikarya</taxon>
        <taxon>Ascomycota</taxon>
        <taxon>Pezizomycotina</taxon>
        <taxon>Dothideomycetes</taxon>
        <taxon>Dothideomycetidae</taxon>
        <taxon>Mycosphaerellales</taxon>
        <taxon>Mycosphaerellaceae</taxon>
        <taxon>Cercospora</taxon>
    </lineage>
</organism>
<evidence type="ECO:0000313" key="2">
    <source>
        <dbReference type="EMBL" id="KAF2208390.1"/>
    </source>
</evidence>
<reference evidence="2" key="1">
    <citation type="journal article" date="2020" name="Stud. Mycol.">
        <title>101 Dothideomycetes genomes: a test case for predicting lifestyles and emergence of pathogens.</title>
        <authorList>
            <person name="Haridas S."/>
            <person name="Albert R."/>
            <person name="Binder M."/>
            <person name="Bloem J."/>
            <person name="Labutti K."/>
            <person name="Salamov A."/>
            <person name="Andreopoulos B."/>
            <person name="Baker S."/>
            <person name="Barry K."/>
            <person name="Bills G."/>
            <person name="Bluhm B."/>
            <person name="Cannon C."/>
            <person name="Castanera R."/>
            <person name="Culley D."/>
            <person name="Daum C."/>
            <person name="Ezra D."/>
            <person name="Gonzalez J."/>
            <person name="Henrissat B."/>
            <person name="Kuo A."/>
            <person name="Liang C."/>
            <person name="Lipzen A."/>
            <person name="Lutzoni F."/>
            <person name="Magnuson J."/>
            <person name="Mondo S."/>
            <person name="Nolan M."/>
            <person name="Ohm R."/>
            <person name="Pangilinan J."/>
            <person name="Park H.-J."/>
            <person name="Ramirez L."/>
            <person name="Alfaro M."/>
            <person name="Sun H."/>
            <person name="Tritt A."/>
            <person name="Yoshinaga Y."/>
            <person name="Zwiers L.-H."/>
            <person name="Turgeon B."/>
            <person name="Goodwin S."/>
            <person name="Spatafora J."/>
            <person name="Crous P."/>
            <person name="Grigoriev I."/>
        </authorList>
    </citation>
    <scope>NUCLEOTIDE SEQUENCE</scope>
    <source>
        <strain evidence="2">SCOH1-5</strain>
    </source>
</reference>
<gene>
    <name evidence="2" type="ORF">CERZMDRAFT_91597</name>
</gene>
<feature type="compositionally biased region" description="Polar residues" evidence="1">
    <location>
        <begin position="38"/>
        <end position="52"/>
    </location>
</feature>
<proteinExistence type="predicted"/>
<feature type="compositionally biased region" description="Basic residues" evidence="1">
    <location>
        <begin position="53"/>
        <end position="62"/>
    </location>
</feature>
<dbReference type="EMBL" id="ML992694">
    <property type="protein sequence ID" value="KAF2208390.1"/>
    <property type="molecule type" value="Genomic_DNA"/>
</dbReference>
<evidence type="ECO:0000256" key="1">
    <source>
        <dbReference type="SAM" id="MobiDB-lite"/>
    </source>
</evidence>
<feature type="region of interest" description="Disordered" evidence="1">
    <location>
        <begin position="38"/>
        <end position="62"/>
    </location>
</feature>
<dbReference type="AlphaFoldDB" id="A0A6A6F585"/>
<evidence type="ECO:0000313" key="3">
    <source>
        <dbReference type="Proteomes" id="UP000799539"/>
    </source>
</evidence>